<keyword evidence="1" id="KW-0175">Coiled coil</keyword>
<evidence type="ECO:0000313" key="4">
    <source>
        <dbReference type="Proteomes" id="UP001642484"/>
    </source>
</evidence>
<dbReference type="Proteomes" id="UP001642484">
    <property type="component" value="Unassembled WGS sequence"/>
</dbReference>
<accession>A0ABP0S5C1</accession>
<name>A0ABP0S5C1_9DINO</name>
<feature type="compositionally biased region" description="Basic and acidic residues" evidence="2">
    <location>
        <begin position="432"/>
        <end position="444"/>
    </location>
</feature>
<keyword evidence="4" id="KW-1185">Reference proteome</keyword>
<sequence length="638" mass="72362">MACRVLHEDFGLLGGPFWPRRFHHRVAFADAPEEEARQEPSWPNILPIYLKTKLKRDLSADVDAALRKVGATRAAGRAKVQQDEMEAQLQQAKQTAKDISRQPADNQEAEKNKMMQLQDAMHSKQDLMKRELGATEQLLSADGRRDFAQEEQVEAEKNEMMVLQSIKDAETEAQRRVKGRNTVVGAPATNKFGMIIETKQVCDQEKGTEWHNGRCIVSGEKQSPDTPEEVAAMTAVKAAQANYDESLEVVHSKNHTFKEADHKLKQTKADLEVYQNHHSTSTPKAQELRTKMENAKAVWDQAHVALNDAKAASKEKREKLSEALRKAIDVERNEEEHDDEDLHTIHQVQHRAENDIERSEDEIARLEEEQAEVVGGMAQKLQTEALKYPVDSTQRQDLEKEAHWFHAWQGHAKAEAHDLHERNLKAYVSDHVKEQQAAQRENDASHQAFADAASEGRDQDAFERALLKPPDETEKDPKEILQEENEHLSKLMKTDAGAGDDELKATKDQSEVQNHKNSLEFREFSNLKALHDASKAKPKRRDVRCGVRCGVTSVRGSAQHIEHIGHIVLTSSPCHPWNAPITEWNHVGKLIFLFEDLTIAVKQRSTRESWIPKVRNSSTLKRADRQTVYLHASSRTAS</sequence>
<evidence type="ECO:0000256" key="1">
    <source>
        <dbReference type="SAM" id="Coils"/>
    </source>
</evidence>
<evidence type="ECO:0000313" key="3">
    <source>
        <dbReference type="EMBL" id="CAK9107521.1"/>
    </source>
</evidence>
<organism evidence="3 4">
    <name type="scientific">Durusdinium trenchii</name>
    <dbReference type="NCBI Taxonomy" id="1381693"/>
    <lineage>
        <taxon>Eukaryota</taxon>
        <taxon>Sar</taxon>
        <taxon>Alveolata</taxon>
        <taxon>Dinophyceae</taxon>
        <taxon>Suessiales</taxon>
        <taxon>Symbiodiniaceae</taxon>
        <taxon>Durusdinium</taxon>
    </lineage>
</organism>
<proteinExistence type="predicted"/>
<protein>
    <submittedName>
        <fullName evidence="3">Uncharacterized protein</fullName>
    </submittedName>
</protein>
<feature type="coiled-coil region" evidence="1">
    <location>
        <begin position="306"/>
        <end position="376"/>
    </location>
</feature>
<reference evidence="3 4" key="1">
    <citation type="submission" date="2024-02" db="EMBL/GenBank/DDBJ databases">
        <authorList>
            <person name="Chen Y."/>
            <person name="Shah S."/>
            <person name="Dougan E. K."/>
            <person name="Thang M."/>
            <person name="Chan C."/>
        </authorList>
    </citation>
    <scope>NUCLEOTIDE SEQUENCE [LARGE SCALE GENOMIC DNA]</scope>
</reference>
<feature type="region of interest" description="Disordered" evidence="2">
    <location>
        <begin position="432"/>
        <end position="458"/>
    </location>
</feature>
<comment type="caution">
    <text evidence="3">The sequence shown here is derived from an EMBL/GenBank/DDBJ whole genome shotgun (WGS) entry which is preliminary data.</text>
</comment>
<dbReference type="EMBL" id="CAXAMN010026995">
    <property type="protein sequence ID" value="CAK9107521.1"/>
    <property type="molecule type" value="Genomic_DNA"/>
</dbReference>
<evidence type="ECO:0000256" key="2">
    <source>
        <dbReference type="SAM" id="MobiDB-lite"/>
    </source>
</evidence>
<feature type="region of interest" description="Disordered" evidence="2">
    <location>
        <begin position="77"/>
        <end position="109"/>
    </location>
</feature>
<gene>
    <name evidence="3" type="ORF">CCMP2556_LOCUS50171</name>
</gene>